<feature type="transmembrane region" description="Helical" evidence="1">
    <location>
        <begin position="235"/>
        <end position="253"/>
    </location>
</feature>
<keyword evidence="4" id="KW-1185">Reference proteome</keyword>
<comment type="caution">
    <text evidence="3">The sequence shown here is derived from an EMBL/GenBank/DDBJ whole genome shotgun (WGS) entry which is preliminary data.</text>
</comment>
<dbReference type="Proteomes" id="UP000321181">
    <property type="component" value="Unassembled WGS sequence"/>
</dbReference>
<dbReference type="InterPro" id="IPR050879">
    <property type="entry name" value="Acyltransferase_3"/>
</dbReference>
<keyword evidence="3" id="KW-0808">Transferase</keyword>
<dbReference type="RefSeq" id="WP_146901993.1">
    <property type="nucleotide sequence ID" value="NZ_BAAARM010000002.1"/>
</dbReference>
<sequence length="405" mass="43154">MSPAPRAIPSVAGAAADAPGRAVGRYAELEGYRGLAALAIVVFHVNQYAVTGVPELFGPRSGLTPRLLHGLDAFVELFFVLSAFLLTLPYARSALAGEPSPSGRAFAVRRAARIVPLYLVAVLVVWAWRNPVLPGDLVDLVEHLTFTQVFDQQRIFWTIGPAWSLAVEVHFYLLLALLGALACRLCRRVGPRARPAVLLGGTALLAGSSLAWKGVAWHVLDVPETSWPTWFTLPAKLDVFALGMALAVVVALGRTTLGRGAALAVRAASVGVLALAVATRPPQGEGEHVWFHSLAALGFGLLLASSVLGPRDRWVRMLGGPVPSFLGVVSYSLYLWHEPILLWLSGAGLLPPQDSPLVFPVGVAVLVPASVLVAWVSYLVIERPAATLGVLVDRSGKPRDYYDGS</sequence>
<keyword evidence="1" id="KW-0812">Transmembrane</keyword>
<dbReference type="GO" id="GO:0016020">
    <property type="term" value="C:membrane"/>
    <property type="evidence" value="ECO:0007669"/>
    <property type="project" value="TreeGrafter"/>
</dbReference>
<keyword evidence="3" id="KW-0012">Acyltransferase</keyword>
<feature type="transmembrane region" description="Helical" evidence="1">
    <location>
        <begin position="195"/>
        <end position="215"/>
    </location>
</feature>
<dbReference type="GO" id="GO:0016747">
    <property type="term" value="F:acyltransferase activity, transferring groups other than amino-acyl groups"/>
    <property type="evidence" value="ECO:0007669"/>
    <property type="project" value="InterPro"/>
</dbReference>
<dbReference type="PANTHER" id="PTHR23028">
    <property type="entry name" value="ACETYLTRANSFERASE"/>
    <property type="match status" value="1"/>
</dbReference>
<dbReference type="OrthoDB" id="5242306at2"/>
<keyword evidence="1" id="KW-1133">Transmembrane helix</keyword>
<feature type="domain" description="Acyltransferase 3" evidence="2">
    <location>
        <begin position="27"/>
        <end position="375"/>
    </location>
</feature>
<dbReference type="Pfam" id="PF01757">
    <property type="entry name" value="Acyl_transf_3"/>
    <property type="match status" value="1"/>
</dbReference>
<organism evidence="3 4">
    <name type="scientific">Cellulomonas aerilata</name>
    <dbReference type="NCBI Taxonomy" id="515326"/>
    <lineage>
        <taxon>Bacteria</taxon>
        <taxon>Bacillati</taxon>
        <taxon>Actinomycetota</taxon>
        <taxon>Actinomycetes</taxon>
        <taxon>Micrococcales</taxon>
        <taxon>Cellulomonadaceae</taxon>
        <taxon>Cellulomonas</taxon>
    </lineage>
</organism>
<name>A0A512DB17_9CELL</name>
<dbReference type="AlphaFoldDB" id="A0A512DB17"/>
<feature type="transmembrane region" description="Helical" evidence="1">
    <location>
        <begin position="162"/>
        <end position="183"/>
    </location>
</feature>
<feature type="transmembrane region" description="Helical" evidence="1">
    <location>
        <begin position="315"/>
        <end position="337"/>
    </location>
</feature>
<feature type="transmembrane region" description="Helical" evidence="1">
    <location>
        <begin position="260"/>
        <end position="278"/>
    </location>
</feature>
<dbReference type="PANTHER" id="PTHR23028:SF53">
    <property type="entry name" value="ACYL_TRANSF_3 DOMAIN-CONTAINING PROTEIN"/>
    <property type="match status" value="1"/>
</dbReference>
<evidence type="ECO:0000313" key="3">
    <source>
        <dbReference type="EMBL" id="GEO33664.1"/>
    </source>
</evidence>
<gene>
    <name evidence="3" type="ORF">CAE01nite_13890</name>
</gene>
<feature type="transmembrane region" description="Helical" evidence="1">
    <location>
        <begin position="111"/>
        <end position="128"/>
    </location>
</feature>
<dbReference type="GO" id="GO:0000271">
    <property type="term" value="P:polysaccharide biosynthetic process"/>
    <property type="evidence" value="ECO:0007669"/>
    <property type="project" value="TreeGrafter"/>
</dbReference>
<evidence type="ECO:0000256" key="1">
    <source>
        <dbReference type="SAM" id="Phobius"/>
    </source>
</evidence>
<proteinExistence type="predicted"/>
<reference evidence="3 4" key="1">
    <citation type="submission" date="2019-07" db="EMBL/GenBank/DDBJ databases">
        <title>Whole genome shotgun sequence of Cellulomonas aerilata NBRC 106308.</title>
        <authorList>
            <person name="Hosoyama A."/>
            <person name="Uohara A."/>
            <person name="Ohji S."/>
            <person name="Ichikawa N."/>
        </authorList>
    </citation>
    <scope>NUCLEOTIDE SEQUENCE [LARGE SCALE GENOMIC DNA]</scope>
    <source>
        <strain evidence="3 4">NBRC 106308</strain>
    </source>
</reference>
<dbReference type="InterPro" id="IPR002656">
    <property type="entry name" value="Acyl_transf_3_dom"/>
</dbReference>
<protein>
    <submittedName>
        <fullName evidence="3">Acyltransferase</fullName>
    </submittedName>
</protein>
<keyword evidence="1" id="KW-0472">Membrane</keyword>
<accession>A0A512DB17</accession>
<feature type="transmembrane region" description="Helical" evidence="1">
    <location>
        <begin position="35"/>
        <end position="53"/>
    </location>
</feature>
<evidence type="ECO:0000313" key="4">
    <source>
        <dbReference type="Proteomes" id="UP000321181"/>
    </source>
</evidence>
<feature type="transmembrane region" description="Helical" evidence="1">
    <location>
        <begin position="357"/>
        <end position="381"/>
    </location>
</feature>
<dbReference type="EMBL" id="BJYY01000011">
    <property type="protein sequence ID" value="GEO33664.1"/>
    <property type="molecule type" value="Genomic_DNA"/>
</dbReference>
<evidence type="ECO:0000259" key="2">
    <source>
        <dbReference type="Pfam" id="PF01757"/>
    </source>
</evidence>
<feature type="transmembrane region" description="Helical" evidence="1">
    <location>
        <begin position="73"/>
        <end position="91"/>
    </location>
</feature>
<feature type="transmembrane region" description="Helical" evidence="1">
    <location>
        <begin position="290"/>
        <end position="308"/>
    </location>
</feature>